<keyword evidence="5 6" id="KW-0539">Nucleus</keyword>
<reference evidence="9" key="2">
    <citation type="submission" date="2012-01" db="EMBL/GenBank/DDBJ databases">
        <authorList>
            <person name="Byrne K."/>
        </authorList>
    </citation>
    <scope>NUCLEOTIDE SEQUENCE</scope>
    <source>
        <strain evidence="9">Type strain:CBS 2517</strain>
    </source>
</reference>
<dbReference type="OrthoDB" id="339900at2759"/>
<dbReference type="GO" id="GO:0008047">
    <property type="term" value="F:enzyme activator activity"/>
    <property type="evidence" value="ECO:0007669"/>
    <property type="project" value="EnsemblFungi"/>
</dbReference>
<dbReference type="InterPro" id="IPR028884">
    <property type="entry name" value="Trm82"/>
</dbReference>
<keyword evidence="4 6" id="KW-0677">Repeat</keyword>
<dbReference type="GO" id="GO:0106143">
    <property type="term" value="C:tRNA (m7G46) methyltransferase complex"/>
    <property type="evidence" value="ECO:0007669"/>
    <property type="project" value="EnsemblFungi"/>
</dbReference>
<evidence type="ECO:0000256" key="3">
    <source>
        <dbReference type="ARBA" id="ARBA00022694"/>
    </source>
</evidence>
<reference evidence="9" key="1">
    <citation type="journal article" date="2011" name="Proc. Natl. Acad. Sci. U.S.A.">
        <title>Evolutionary erosion of yeast sex chromosomes by mating-type switching accidents.</title>
        <authorList>
            <person name="Gordon J.L."/>
            <person name="Armisen D."/>
            <person name="Proux-Wera E."/>
            <person name="Oheigeartaigh S.S."/>
            <person name="Byrne K.P."/>
            <person name="Wolfe K.H."/>
        </authorList>
    </citation>
    <scope>NUCLEOTIDE SEQUENCE [LARGE SCALE GENOMIC DNA]</scope>
    <source>
        <strain evidence="9">Type strain:CBS 2517</strain>
    </source>
</reference>
<accession>H2AR85</accession>
<dbReference type="EMBL" id="HE650822">
    <property type="protein sequence ID" value="CCF56885.1"/>
    <property type="molecule type" value="Genomic_DNA"/>
</dbReference>
<evidence type="ECO:0000256" key="7">
    <source>
        <dbReference type="PROSITE-ProRule" id="PRU00221"/>
    </source>
</evidence>
<dbReference type="AlphaFoldDB" id="H2AR85"/>
<dbReference type="InterPro" id="IPR001680">
    <property type="entry name" value="WD40_rpt"/>
</dbReference>
<dbReference type="RefSeq" id="XP_003956020.1">
    <property type="nucleotide sequence ID" value="XM_003955971.1"/>
</dbReference>
<dbReference type="InterPro" id="IPR036322">
    <property type="entry name" value="WD40_repeat_dom_sf"/>
</dbReference>
<keyword evidence="10" id="KW-1185">Reference proteome</keyword>
<dbReference type="GO" id="GO:0106004">
    <property type="term" value="P:tRNA (guanine-N7)-methylation"/>
    <property type="evidence" value="ECO:0007669"/>
    <property type="project" value="UniProtKB-UniRule"/>
</dbReference>
<evidence type="ECO:0000313" key="10">
    <source>
        <dbReference type="Proteomes" id="UP000005220"/>
    </source>
</evidence>
<evidence type="ECO:0000256" key="6">
    <source>
        <dbReference type="HAMAP-Rule" id="MF_03056"/>
    </source>
</evidence>
<comment type="similarity">
    <text evidence="6">Belongs to the WD repeat TRM82 family.</text>
</comment>
<dbReference type="InterPro" id="IPR015943">
    <property type="entry name" value="WD40/YVTN_repeat-like_dom_sf"/>
</dbReference>
<dbReference type="GO" id="GO:0005634">
    <property type="term" value="C:nucleus"/>
    <property type="evidence" value="ECO:0007669"/>
    <property type="project" value="UniProtKB-SubCell"/>
</dbReference>
<name>H2AR85_KAZAF</name>
<dbReference type="FunCoup" id="H2AR85">
    <property type="interactions" value="295"/>
</dbReference>
<dbReference type="HOGENOM" id="CLU_022082_0_0_1"/>
<dbReference type="SUPFAM" id="SSF50978">
    <property type="entry name" value="WD40 repeat-like"/>
    <property type="match status" value="1"/>
</dbReference>
<proteinExistence type="inferred from homology"/>
<evidence type="ECO:0000256" key="4">
    <source>
        <dbReference type="ARBA" id="ARBA00022737"/>
    </source>
</evidence>
<dbReference type="InParanoid" id="H2AR85"/>
<evidence type="ECO:0000313" key="9">
    <source>
        <dbReference type="EMBL" id="CCF56885.1"/>
    </source>
</evidence>
<dbReference type="Proteomes" id="UP000005220">
    <property type="component" value="Chromosome 2"/>
</dbReference>
<comment type="function">
    <text evidence="6">Required for the formation of N(7)-methylguanine at position 46 (m7G46) in tRNA. In the complex, it is required to stabilize and induce conformational changes of the catalytic subunit.</text>
</comment>
<feature type="repeat" description="WD" evidence="7">
    <location>
        <begin position="229"/>
        <end position="271"/>
    </location>
</feature>
<feature type="compositionally biased region" description="Polar residues" evidence="8">
    <location>
        <begin position="71"/>
        <end position="89"/>
    </location>
</feature>
<dbReference type="PROSITE" id="PS50082">
    <property type="entry name" value="WD_REPEATS_2"/>
    <property type="match status" value="1"/>
</dbReference>
<evidence type="ECO:0000256" key="8">
    <source>
        <dbReference type="SAM" id="MobiDB-lite"/>
    </source>
</evidence>
<dbReference type="GeneID" id="13884767"/>
<gene>
    <name evidence="9" type="primary">KAFR0B05890</name>
    <name evidence="9" type="ORF">KAFR_0B05890</name>
</gene>
<dbReference type="KEGG" id="kaf:KAFR_0B05890"/>
<comment type="pathway">
    <text evidence="6">tRNA modification; N(7)-methylguanine-tRNA biosynthesis.</text>
</comment>
<dbReference type="PANTHER" id="PTHR16288:SF0">
    <property type="entry name" value="TRNA (GUANINE-N(7)-)-METHYLTRANSFERASE NON-CATALYTIC SUBUNIT WDR4"/>
    <property type="match status" value="1"/>
</dbReference>
<comment type="subcellular location">
    <subcellularLocation>
        <location evidence="1 6">Nucleus</location>
    </subcellularLocation>
</comment>
<sequence length="435" mass="48713">MSIIHPVQSVVSSENEQVIYTVVKNMLLAYKKSEAKDSSYQLVGKWIDDTAIGGDNQEGTNNEGIKKAKSNEGTAVSKNGQGSNMSTPSTHAYIRNLTLSKNEDRLFACTDSDKAIIILDIDFENMENCLNLVKRQRFPKRPNAIAISNDEKTIMIADKFGDVYSMDVDAPVVEKINDEVEPILGHVSMLTDILFKESKNGKRFIITADRDEHIKISHFPQSFIVDKWLFGHKEFVSSINAPQWKCNLLLSAGGDDSVFFWDWESGKLLSEFNYAELVKPYLTEQHAAPSRFQNEANDVVEYAVSKVVSLENLPYVAFFIEATNVLFILSADLENNTLTLKAKIDLPGNVVSLSACKDAFILSLDNRDLGNSNFVKFIKFNNETNDFSIDEPLSSQLDSVLVDSLKTNDSATVESNEIYPLYNVTSLKKHGEHYS</sequence>
<dbReference type="STRING" id="1071382.H2AR85"/>
<dbReference type="GO" id="GO:0005829">
    <property type="term" value="C:cytosol"/>
    <property type="evidence" value="ECO:0007669"/>
    <property type="project" value="EnsemblFungi"/>
</dbReference>
<dbReference type="PANTHER" id="PTHR16288">
    <property type="entry name" value="WD40 REPEAT PROTEIN 4"/>
    <property type="match status" value="1"/>
</dbReference>
<keyword evidence="2 6" id="KW-0853">WD repeat</keyword>
<dbReference type="UniPathway" id="UPA00989"/>
<organism evidence="9 10">
    <name type="scientific">Kazachstania africana (strain ATCC 22294 / BCRC 22015 / CBS 2517 / CECT 1963 / NBRC 1671 / NRRL Y-8276)</name>
    <name type="common">Yeast</name>
    <name type="synonym">Kluyveromyces africanus</name>
    <dbReference type="NCBI Taxonomy" id="1071382"/>
    <lineage>
        <taxon>Eukaryota</taxon>
        <taxon>Fungi</taxon>
        <taxon>Dikarya</taxon>
        <taxon>Ascomycota</taxon>
        <taxon>Saccharomycotina</taxon>
        <taxon>Saccharomycetes</taxon>
        <taxon>Saccharomycetales</taxon>
        <taxon>Saccharomycetaceae</taxon>
        <taxon>Kazachstania</taxon>
    </lineage>
</organism>
<dbReference type="Gene3D" id="2.130.10.10">
    <property type="entry name" value="YVTN repeat-like/Quinoprotein amine dehydrogenase"/>
    <property type="match status" value="1"/>
</dbReference>
<dbReference type="HAMAP" id="MF_03056">
    <property type="entry name" value="TRM82"/>
    <property type="match status" value="1"/>
</dbReference>
<keyword evidence="3 6" id="KW-0819">tRNA processing</keyword>
<evidence type="ECO:0000256" key="5">
    <source>
        <dbReference type="ARBA" id="ARBA00023242"/>
    </source>
</evidence>
<feature type="region of interest" description="Disordered" evidence="8">
    <location>
        <begin position="53"/>
        <end position="89"/>
    </location>
</feature>
<protein>
    <submittedName>
        <fullName evidence="9">Uncharacterized protein</fullName>
    </submittedName>
</protein>
<evidence type="ECO:0000256" key="1">
    <source>
        <dbReference type="ARBA" id="ARBA00004123"/>
    </source>
</evidence>
<dbReference type="eggNOG" id="KOG3914">
    <property type="taxonomic scope" value="Eukaryota"/>
</dbReference>
<evidence type="ECO:0000256" key="2">
    <source>
        <dbReference type="ARBA" id="ARBA00022574"/>
    </source>
</evidence>